<feature type="binding site" evidence="5">
    <location>
        <begin position="124"/>
        <end position="128"/>
    </location>
    <ligand>
        <name>S-adenosyl-L-methionine</name>
        <dbReference type="ChEBI" id="CHEBI:59789"/>
    </ligand>
</feature>
<dbReference type="RefSeq" id="WP_062486460.1">
    <property type="nucleotide sequence ID" value="NZ_KQ960955.1"/>
</dbReference>
<dbReference type="EMBL" id="LSDT01000050">
    <property type="protein sequence ID" value="KXB90129.1"/>
    <property type="molecule type" value="Genomic_DNA"/>
</dbReference>
<name>A0A134CD31_9FIRM</name>
<dbReference type="PATRIC" id="fig|1588748.3.peg.1395"/>
<dbReference type="PANTHER" id="PTHR18895:SF74">
    <property type="entry name" value="MTRF1L RELEASE FACTOR GLUTAMINE METHYLTRANSFERASE"/>
    <property type="match status" value="1"/>
</dbReference>
<feature type="domain" description="Release factor glutamine methyltransferase N-terminal" evidence="7">
    <location>
        <begin position="10"/>
        <end position="79"/>
    </location>
</feature>
<dbReference type="InterPro" id="IPR019874">
    <property type="entry name" value="RF_methyltr_PrmC"/>
</dbReference>
<dbReference type="CDD" id="cd02440">
    <property type="entry name" value="AdoMet_MTases"/>
    <property type="match status" value="1"/>
</dbReference>
<dbReference type="GO" id="GO:0102559">
    <property type="term" value="F:peptide chain release factor N(5)-glutamine methyltransferase activity"/>
    <property type="evidence" value="ECO:0007669"/>
    <property type="project" value="UniProtKB-EC"/>
</dbReference>
<evidence type="ECO:0000313" key="8">
    <source>
        <dbReference type="EMBL" id="KXB90129.1"/>
    </source>
</evidence>
<dbReference type="InterPro" id="IPR002052">
    <property type="entry name" value="DNA_methylase_N6_adenine_CS"/>
</dbReference>
<dbReference type="InterPro" id="IPR050320">
    <property type="entry name" value="N5-glutamine_MTase"/>
</dbReference>
<dbReference type="PROSITE" id="PS00092">
    <property type="entry name" value="N6_MTASE"/>
    <property type="match status" value="1"/>
</dbReference>
<feature type="binding site" evidence="5">
    <location>
        <position position="147"/>
    </location>
    <ligand>
        <name>S-adenosyl-L-methionine</name>
        <dbReference type="ChEBI" id="CHEBI:59789"/>
    </ligand>
</feature>
<dbReference type="PANTHER" id="PTHR18895">
    <property type="entry name" value="HEMK METHYLTRANSFERASE"/>
    <property type="match status" value="1"/>
</dbReference>
<dbReference type="EC" id="2.1.1.297" evidence="5"/>
<keyword evidence="2 5" id="KW-0808">Transferase</keyword>
<dbReference type="Pfam" id="PF17827">
    <property type="entry name" value="PrmC_N"/>
    <property type="match status" value="1"/>
</dbReference>
<evidence type="ECO:0000256" key="2">
    <source>
        <dbReference type="ARBA" id="ARBA00022679"/>
    </source>
</evidence>
<dbReference type="Pfam" id="PF05175">
    <property type="entry name" value="MTS"/>
    <property type="match status" value="1"/>
</dbReference>
<keyword evidence="1 5" id="KW-0489">Methyltransferase</keyword>
<feature type="binding site" evidence="5">
    <location>
        <position position="191"/>
    </location>
    <ligand>
        <name>S-adenosyl-L-methionine</name>
        <dbReference type="ChEBI" id="CHEBI:59789"/>
    </ligand>
</feature>
<comment type="similarity">
    <text evidence="5">Belongs to the protein N5-glutamine methyltransferase family. PrmC subfamily.</text>
</comment>
<dbReference type="InterPro" id="IPR040758">
    <property type="entry name" value="PrmC_N"/>
</dbReference>
<evidence type="ECO:0000313" key="9">
    <source>
        <dbReference type="Proteomes" id="UP000070160"/>
    </source>
</evidence>
<dbReference type="NCBIfam" id="TIGR03534">
    <property type="entry name" value="RF_mod_PrmC"/>
    <property type="match status" value="1"/>
</dbReference>
<dbReference type="HAMAP" id="MF_02126">
    <property type="entry name" value="RF_methyltr_PrmC"/>
    <property type="match status" value="1"/>
</dbReference>
<feature type="binding site" evidence="5">
    <location>
        <begin position="191"/>
        <end position="194"/>
    </location>
    <ligand>
        <name>substrate</name>
    </ligand>
</feature>
<gene>
    <name evidence="5" type="primary">prmC</name>
    <name evidence="8" type="ORF">HMPREF3182_01442</name>
</gene>
<dbReference type="GO" id="GO:0003676">
    <property type="term" value="F:nucleic acid binding"/>
    <property type="evidence" value="ECO:0007669"/>
    <property type="project" value="InterPro"/>
</dbReference>
<evidence type="ECO:0000259" key="7">
    <source>
        <dbReference type="Pfam" id="PF17827"/>
    </source>
</evidence>
<organism evidence="8 9">
    <name type="scientific">Megasphaera hutchinsoni</name>
    <dbReference type="NCBI Taxonomy" id="1588748"/>
    <lineage>
        <taxon>Bacteria</taxon>
        <taxon>Bacillati</taxon>
        <taxon>Bacillota</taxon>
        <taxon>Negativicutes</taxon>
        <taxon>Veillonellales</taxon>
        <taxon>Veillonellaceae</taxon>
        <taxon>Megasphaera</taxon>
    </lineage>
</organism>
<evidence type="ECO:0000259" key="6">
    <source>
        <dbReference type="Pfam" id="PF05175"/>
    </source>
</evidence>
<dbReference type="InterPro" id="IPR004556">
    <property type="entry name" value="HemK-like"/>
</dbReference>
<evidence type="ECO:0000256" key="3">
    <source>
        <dbReference type="ARBA" id="ARBA00022691"/>
    </source>
</evidence>
<dbReference type="AlphaFoldDB" id="A0A134CD31"/>
<evidence type="ECO:0000256" key="1">
    <source>
        <dbReference type="ARBA" id="ARBA00022603"/>
    </source>
</evidence>
<feature type="domain" description="Methyltransferase small" evidence="6">
    <location>
        <begin position="103"/>
        <end position="199"/>
    </location>
</feature>
<comment type="caution">
    <text evidence="8">The sequence shown here is derived from an EMBL/GenBank/DDBJ whole genome shotgun (WGS) entry which is preliminary data.</text>
</comment>
<comment type="caution">
    <text evidence="5">Lacks conserved residue(s) required for the propagation of feature annotation.</text>
</comment>
<dbReference type="SUPFAM" id="SSF53335">
    <property type="entry name" value="S-adenosyl-L-methionine-dependent methyltransferases"/>
    <property type="match status" value="1"/>
</dbReference>
<protein>
    <recommendedName>
        <fullName evidence="5">Release factor glutamine methyltransferase</fullName>
        <shortName evidence="5">RF MTase</shortName>
        <ecNumber evidence="5">2.1.1.297</ecNumber>
    </recommendedName>
    <alternativeName>
        <fullName evidence="5">N5-glutamine methyltransferase PrmC</fullName>
    </alternativeName>
    <alternativeName>
        <fullName evidence="5">Protein-(glutamine-N5) MTase PrmC</fullName>
    </alternativeName>
    <alternativeName>
        <fullName evidence="5">Protein-glutamine N-methyltransferase PrmC</fullName>
    </alternativeName>
</protein>
<dbReference type="Proteomes" id="UP000070160">
    <property type="component" value="Unassembled WGS sequence"/>
</dbReference>
<dbReference type="GO" id="GO:0032259">
    <property type="term" value="P:methylation"/>
    <property type="evidence" value="ECO:0007669"/>
    <property type="project" value="UniProtKB-KW"/>
</dbReference>
<reference evidence="9" key="1">
    <citation type="submission" date="2016-01" db="EMBL/GenBank/DDBJ databases">
        <authorList>
            <person name="Mitreva M."/>
            <person name="Pepin K.H."/>
            <person name="Mihindukulasuriya K.A."/>
            <person name="Fulton R."/>
            <person name="Fronick C."/>
            <person name="O'Laughlin M."/>
            <person name="Miner T."/>
            <person name="Herter B."/>
            <person name="Rosa B.A."/>
            <person name="Cordes M."/>
            <person name="Tomlinson C."/>
            <person name="Wollam A."/>
            <person name="Palsikar V.B."/>
            <person name="Mardis E.R."/>
            <person name="Wilson R.K."/>
        </authorList>
    </citation>
    <scope>NUCLEOTIDE SEQUENCE [LARGE SCALE GENOMIC DNA]</scope>
    <source>
        <strain evidence="9">KA00182</strain>
    </source>
</reference>
<dbReference type="Gene3D" id="3.40.50.150">
    <property type="entry name" value="Vaccinia Virus protein VP39"/>
    <property type="match status" value="1"/>
</dbReference>
<sequence length="285" mass="32103">MNKIWTIGAVLTWTQQFFQQKGKETPRLDAEILLAHVLHKERIYLYAHYDEPLNAEELAQYRQYIQQRAGGYSVAHIVGKKAFMGLDFFVSQDVLIPRPETELLVEYVVAHMGMEDSLHILDIGTGSGAILLSLLYYLPKATGVGVDISSAALAVAKKNALQLGVDKRVTWQQRDLCTAMPAQMFSIIVSNPPYLTAEDMKHLSPEVQYDPAGALFGGTDGLDFYRRLAIETPAYLNASGLCIVEIGKGQEKAVRQLFEWSQEYVLIEVIKDYSDISRHMVFRKE</sequence>
<keyword evidence="3 5" id="KW-0949">S-adenosyl-L-methionine</keyword>
<evidence type="ECO:0000256" key="5">
    <source>
        <dbReference type="HAMAP-Rule" id="MF_02126"/>
    </source>
</evidence>
<comment type="catalytic activity">
    <reaction evidence="4 5">
        <text>L-glutaminyl-[peptide chain release factor] + S-adenosyl-L-methionine = N(5)-methyl-L-glutaminyl-[peptide chain release factor] + S-adenosyl-L-homocysteine + H(+)</text>
        <dbReference type="Rhea" id="RHEA:42896"/>
        <dbReference type="Rhea" id="RHEA-COMP:10271"/>
        <dbReference type="Rhea" id="RHEA-COMP:10272"/>
        <dbReference type="ChEBI" id="CHEBI:15378"/>
        <dbReference type="ChEBI" id="CHEBI:30011"/>
        <dbReference type="ChEBI" id="CHEBI:57856"/>
        <dbReference type="ChEBI" id="CHEBI:59789"/>
        <dbReference type="ChEBI" id="CHEBI:61891"/>
        <dbReference type="EC" id="2.1.1.297"/>
    </reaction>
</comment>
<dbReference type="InterPro" id="IPR007848">
    <property type="entry name" value="Small_mtfrase_dom"/>
</dbReference>
<dbReference type="Gene3D" id="1.10.8.10">
    <property type="entry name" value="DNA helicase RuvA subunit, C-terminal domain"/>
    <property type="match status" value="1"/>
</dbReference>
<accession>A0A134CD31</accession>
<keyword evidence="9" id="KW-1185">Reference proteome</keyword>
<dbReference type="InterPro" id="IPR029063">
    <property type="entry name" value="SAM-dependent_MTases_sf"/>
</dbReference>
<evidence type="ECO:0000256" key="4">
    <source>
        <dbReference type="ARBA" id="ARBA00048391"/>
    </source>
</evidence>
<comment type="function">
    <text evidence="5">Methylates the class 1 translation termination release factors RF1/PrfA and RF2/PrfB on the glutamine residue of the universally conserved GGQ motif.</text>
</comment>
<dbReference type="NCBIfam" id="TIGR00536">
    <property type="entry name" value="hemK_fam"/>
    <property type="match status" value="1"/>
</dbReference>
<proteinExistence type="inferred from homology"/>
<dbReference type="STRING" id="1588748.HMPREF3182_01442"/>